<keyword evidence="17" id="KW-1185">Reference proteome</keyword>
<dbReference type="InterPro" id="IPR003661">
    <property type="entry name" value="HisK_dim/P_dom"/>
</dbReference>
<dbReference type="CDD" id="cd16922">
    <property type="entry name" value="HATPase_EvgS-ArcB-TorS-like"/>
    <property type="match status" value="1"/>
</dbReference>
<dbReference type="PRINTS" id="PR00344">
    <property type="entry name" value="BCTRLSENSOR"/>
</dbReference>
<organism evidence="16 17">
    <name type="scientific">Arenimonas terrae</name>
    <dbReference type="NCBI Taxonomy" id="2546226"/>
    <lineage>
        <taxon>Bacteria</taxon>
        <taxon>Pseudomonadati</taxon>
        <taxon>Pseudomonadota</taxon>
        <taxon>Gammaproteobacteria</taxon>
        <taxon>Lysobacterales</taxon>
        <taxon>Lysobacteraceae</taxon>
        <taxon>Arenimonas</taxon>
    </lineage>
</organism>
<dbReference type="GO" id="GO:0045121">
    <property type="term" value="C:membrane raft"/>
    <property type="evidence" value="ECO:0007669"/>
    <property type="project" value="UniProtKB-SubCell"/>
</dbReference>
<dbReference type="SUPFAM" id="SSF55874">
    <property type="entry name" value="ATPase domain of HSP90 chaperone/DNA topoisomerase II/histidine kinase"/>
    <property type="match status" value="1"/>
</dbReference>
<evidence type="ECO:0000256" key="9">
    <source>
        <dbReference type="ARBA" id="ARBA00022777"/>
    </source>
</evidence>
<keyword evidence="11" id="KW-0902">Two-component regulatory system</keyword>
<keyword evidence="6" id="KW-0597">Phosphoprotein</keyword>
<evidence type="ECO:0000259" key="15">
    <source>
        <dbReference type="PROSITE" id="PS50113"/>
    </source>
</evidence>
<evidence type="ECO:0000256" key="11">
    <source>
        <dbReference type="ARBA" id="ARBA00023012"/>
    </source>
</evidence>
<sequence length="366" mass="40272">MPGMIDRTLNDLIEAMPDAIVMMDGEGRIALANGQAEKLFRYPRADLVGQPIETLLPERYRAKHAGHRNGFFAQPRTRGMGAGLELYGRRGDGEEFPVEISLSPVNTAAGPMVLSAIRDVTARKRVEASLLQASRLKSQFLANMSHELRTPLNGIIGFSELMVDGKAGELSARQRAFLQDILDSGRHLLHLVNDLLDISKIEAGRMELHEEEFVLADAMQEACAVLAPAVAEKRLDLAWSVEAPLDRVRLDRQKFKQVLLNLVSNAVKFTDAEGVIRIVASRPQPEELVLSVRDNGIGIAEADQRRLFVEFERLDPAETSRRPGTGLGLALTRRLVELQGGHIGLESELGHGSCFIVRLPLRGDAA</sequence>
<dbReference type="OrthoDB" id="9797243at2"/>
<dbReference type="NCBIfam" id="TIGR00229">
    <property type="entry name" value="sensory_box"/>
    <property type="match status" value="1"/>
</dbReference>
<evidence type="ECO:0000313" key="17">
    <source>
        <dbReference type="Proteomes" id="UP000305760"/>
    </source>
</evidence>
<evidence type="ECO:0000256" key="10">
    <source>
        <dbReference type="ARBA" id="ARBA00022840"/>
    </source>
</evidence>
<evidence type="ECO:0000256" key="8">
    <source>
        <dbReference type="ARBA" id="ARBA00022741"/>
    </source>
</evidence>
<dbReference type="InterPro" id="IPR005467">
    <property type="entry name" value="His_kinase_dom"/>
</dbReference>
<dbReference type="Pfam" id="PF13426">
    <property type="entry name" value="PAS_9"/>
    <property type="match status" value="1"/>
</dbReference>
<dbReference type="GO" id="GO:0005886">
    <property type="term" value="C:plasma membrane"/>
    <property type="evidence" value="ECO:0007669"/>
    <property type="project" value="UniProtKB-SubCell"/>
</dbReference>
<feature type="domain" description="PAS" evidence="14">
    <location>
        <begin position="5"/>
        <end position="58"/>
    </location>
</feature>
<keyword evidence="9" id="KW-0418">Kinase</keyword>
<dbReference type="InterPro" id="IPR036097">
    <property type="entry name" value="HisK_dim/P_sf"/>
</dbReference>
<dbReference type="Gene3D" id="3.30.450.20">
    <property type="entry name" value="PAS domain"/>
    <property type="match status" value="1"/>
</dbReference>
<feature type="domain" description="PAC" evidence="15">
    <location>
        <begin position="82"/>
        <end position="132"/>
    </location>
</feature>
<evidence type="ECO:0000259" key="14">
    <source>
        <dbReference type="PROSITE" id="PS50112"/>
    </source>
</evidence>
<comment type="catalytic activity">
    <reaction evidence="1">
        <text>ATP + protein L-histidine = ADP + protein N-phospho-L-histidine.</text>
        <dbReference type="EC" id="2.7.13.3"/>
    </reaction>
</comment>
<dbReference type="CDD" id="cd00082">
    <property type="entry name" value="HisKA"/>
    <property type="match status" value="1"/>
</dbReference>
<dbReference type="FunFam" id="1.10.287.130:FF:000001">
    <property type="entry name" value="Two-component sensor histidine kinase"/>
    <property type="match status" value="1"/>
</dbReference>
<reference evidence="16 17" key="1">
    <citation type="submission" date="2019-03" db="EMBL/GenBank/DDBJ databases">
        <title>Arenimonas daejeonensis sp. nov., isolated from compost.</title>
        <authorList>
            <person name="Jeon C.O."/>
        </authorList>
    </citation>
    <scope>NUCLEOTIDE SEQUENCE [LARGE SCALE GENOMIC DNA]</scope>
    <source>
        <strain evidence="16 17">R29</strain>
    </source>
</reference>
<evidence type="ECO:0000256" key="12">
    <source>
        <dbReference type="ARBA" id="ARBA00023136"/>
    </source>
</evidence>
<dbReference type="InterPro" id="IPR000014">
    <property type="entry name" value="PAS"/>
</dbReference>
<keyword evidence="7" id="KW-0808">Transferase</keyword>
<dbReference type="PROSITE" id="PS50109">
    <property type="entry name" value="HIS_KIN"/>
    <property type="match status" value="1"/>
</dbReference>
<dbReference type="Pfam" id="PF00512">
    <property type="entry name" value="HisKA"/>
    <property type="match status" value="1"/>
</dbReference>
<evidence type="ECO:0000256" key="3">
    <source>
        <dbReference type="ARBA" id="ARBA00004314"/>
    </source>
</evidence>
<keyword evidence="12" id="KW-0472">Membrane</keyword>
<dbReference type="PROSITE" id="PS50113">
    <property type="entry name" value="PAC"/>
    <property type="match status" value="1"/>
</dbReference>
<dbReference type="Gene3D" id="1.10.287.130">
    <property type="match status" value="1"/>
</dbReference>
<protein>
    <recommendedName>
        <fullName evidence="4">histidine kinase</fullName>
        <ecNumber evidence="4">2.7.13.3</ecNumber>
    </recommendedName>
</protein>
<feature type="domain" description="Histidine kinase" evidence="13">
    <location>
        <begin position="143"/>
        <end position="363"/>
    </location>
</feature>
<dbReference type="InterPro" id="IPR003594">
    <property type="entry name" value="HATPase_dom"/>
</dbReference>
<evidence type="ECO:0000256" key="7">
    <source>
        <dbReference type="ARBA" id="ARBA00022679"/>
    </source>
</evidence>
<dbReference type="SMART" id="SM00387">
    <property type="entry name" value="HATPase_c"/>
    <property type="match status" value="1"/>
</dbReference>
<gene>
    <name evidence="16" type="ORF">E1B00_12430</name>
</gene>
<dbReference type="Pfam" id="PF02518">
    <property type="entry name" value="HATPase_c"/>
    <property type="match status" value="1"/>
</dbReference>
<dbReference type="InterPro" id="IPR036890">
    <property type="entry name" value="HATPase_C_sf"/>
</dbReference>
<dbReference type="InterPro" id="IPR035965">
    <property type="entry name" value="PAS-like_dom_sf"/>
</dbReference>
<dbReference type="Gene3D" id="3.30.565.10">
    <property type="entry name" value="Histidine kinase-like ATPase, C-terminal domain"/>
    <property type="match status" value="1"/>
</dbReference>
<dbReference type="SUPFAM" id="SSF47384">
    <property type="entry name" value="Homodimeric domain of signal transducing histidine kinase"/>
    <property type="match status" value="1"/>
</dbReference>
<dbReference type="InterPro" id="IPR000700">
    <property type="entry name" value="PAS-assoc_C"/>
</dbReference>
<dbReference type="GO" id="GO:0000155">
    <property type="term" value="F:phosphorelay sensor kinase activity"/>
    <property type="evidence" value="ECO:0007669"/>
    <property type="project" value="InterPro"/>
</dbReference>
<dbReference type="AlphaFoldDB" id="A0A5C4RRC8"/>
<dbReference type="InterPro" id="IPR004358">
    <property type="entry name" value="Sig_transdc_His_kin-like_C"/>
</dbReference>
<dbReference type="SUPFAM" id="SSF55785">
    <property type="entry name" value="PYP-like sensor domain (PAS domain)"/>
    <property type="match status" value="1"/>
</dbReference>
<evidence type="ECO:0000256" key="1">
    <source>
        <dbReference type="ARBA" id="ARBA00000085"/>
    </source>
</evidence>
<dbReference type="Proteomes" id="UP000305760">
    <property type="component" value="Unassembled WGS sequence"/>
</dbReference>
<dbReference type="PROSITE" id="PS50112">
    <property type="entry name" value="PAS"/>
    <property type="match status" value="1"/>
</dbReference>
<dbReference type="SMART" id="SM00388">
    <property type="entry name" value="HisKA"/>
    <property type="match status" value="1"/>
</dbReference>
<keyword evidence="5" id="KW-1003">Cell membrane</keyword>
<dbReference type="PANTHER" id="PTHR43047:SF68">
    <property type="entry name" value="HISTIDINE KINASE 5"/>
    <property type="match status" value="1"/>
</dbReference>
<dbReference type="GO" id="GO:0009927">
    <property type="term" value="F:histidine phosphotransfer kinase activity"/>
    <property type="evidence" value="ECO:0007669"/>
    <property type="project" value="TreeGrafter"/>
</dbReference>
<evidence type="ECO:0000256" key="5">
    <source>
        <dbReference type="ARBA" id="ARBA00022475"/>
    </source>
</evidence>
<dbReference type="CDD" id="cd00130">
    <property type="entry name" value="PAS"/>
    <property type="match status" value="1"/>
</dbReference>
<dbReference type="FunFam" id="3.30.565.10:FF:000023">
    <property type="entry name" value="PAS domain-containing sensor histidine kinase"/>
    <property type="match status" value="1"/>
</dbReference>
<evidence type="ECO:0000256" key="2">
    <source>
        <dbReference type="ARBA" id="ARBA00004236"/>
    </source>
</evidence>
<proteinExistence type="predicted"/>
<evidence type="ECO:0000313" key="16">
    <source>
        <dbReference type="EMBL" id="TNJ33107.1"/>
    </source>
</evidence>
<dbReference type="EC" id="2.7.13.3" evidence="4"/>
<dbReference type="SMART" id="SM00091">
    <property type="entry name" value="PAS"/>
    <property type="match status" value="1"/>
</dbReference>
<accession>A0A5C4RRC8</accession>
<evidence type="ECO:0000259" key="13">
    <source>
        <dbReference type="PROSITE" id="PS50109"/>
    </source>
</evidence>
<evidence type="ECO:0000256" key="4">
    <source>
        <dbReference type="ARBA" id="ARBA00012438"/>
    </source>
</evidence>
<comment type="subcellular location">
    <subcellularLocation>
        <location evidence="2">Cell membrane</location>
    </subcellularLocation>
    <subcellularLocation>
        <location evidence="3">Membrane raft</location>
        <topology evidence="3">Multi-pass membrane protein</topology>
    </subcellularLocation>
</comment>
<keyword evidence="8" id="KW-0547">Nucleotide-binding</keyword>
<dbReference type="PANTHER" id="PTHR43047">
    <property type="entry name" value="TWO-COMPONENT HISTIDINE PROTEIN KINASE"/>
    <property type="match status" value="1"/>
</dbReference>
<evidence type="ECO:0000256" key="6">
    <source>
        <dbReference type="ARBA" id="ARBA00022553"/>
    </source>
</evidence>
<comment type="caution">
    <text evidence="16">The sequence shown here is derived from an EMBL/GenBank/DDBJ whole genome shotgun (WGS) entry which is preliminary data.</text>
</comment>
<dbReference type="GO" id="GO:0005524">
    <property type="term" value="F:ATP binding"/>
    <property type="evidence" value="ECO:0007669"/>
    <property type="project" value="UniProtKB-KW"/>
</dbReference>
<keyword evidence="10" id="KW-0067">ATP-binding</keyword>
<name>A0A5C4RRC8_9GAMM</name>
<dbReference type="EMBL" id="SMDR01000003">
    <property type="protein sequence ID" value="TNJ33107.1"/>
    <property type="molecule type" value="Genomic_DNA"/>
</dbReference>